<accession>A0AAW0CTQ9</accession>
<organism evidence="3 4">
    <name type="scientific">Favolaschia claudopus</name>
    <dbReference type="NCBI Taxonomy" id="2862362"/>
    <lineage>
        <taxon>Eukaryota</taxon>
        <taxon>Fungi</taxon>
        <taxon>Dikarya</taxon>
        <taxon>Basidiomycota</taxon>
        <taxon>Agaricomycotina</taxon>
        <taxon>Agaricomycetes</taxon>
        <taxon>Agaricomycetidae</taxon>
        <taxon>Agaricales</taxon>
        <taxon>Marasmiineae</taxon>
        <taxon>Mycenaceae</taxon>
        <taxon>Favolaschia</taxon>
    </lineage>
</organism>
<sequence>MAYDSTSAPSLLLSDILHPMSPPQEPRPASPAEEVLQEQDIAQMRATALRMDISTADPTQSTHRERELLEMVLRLTNPKLPSLDRSQLMRQAATISDLVEQREYLRERVEEERFRWESEKVTWERTAEVLLWRRDRELNGPHDSELERMCSNLEFDNNALRVKLHKLQGRINALEADLCKLKPHILMQPFVPRAVPVTADNLILDSPREQEIHNLTENVSPLPSADTLLAHSFSDNLDLTTVDRHPTEPEAQPNLRPPSLHSLAQASSYFASLPYPSLQNVHDAITRKQKFAAQLRKALHANKKSAAKNNSNDNAFSASALPAPPPSARTIRTIAASASKRPARLSTKSLTYRTVAPPQLPISDARAEHLLLAARRLGRERAGVVAGVISAEHERKPERERVERERERGERERRRQQVGGWDIIGSGLRLSMRLCREGTDVMGKGRTARLGSFLVAPQDGVGAEASGANTSSGTGMITRRRGRLAAKRDYNHGPEASARPAKRRRMSMSCVSASTRSPSDGRSALVDQEAVVSGSRGKGKRKEKEKEKETAADMSAIAIALPVDDPIVQPVKRKRGRPRKDGEKLSAAALSPAVISPIPFPVAGPSTLVNVDALQQPEVSRSEDEPRIARRESGLTQDRGEPEQSVEAADSQAVADSSMHDVETIAQVELELEPVQLQGDGVAPHTLTVELAPAVLDPFHGTYARYEVSPRPIEQGPSASLRILRVSEVLGQRVLAEPETASELGQFTEDFSHDVVGTTDSESEPRLVPTLEDVILDAVDADADGEDDPDMNIAIGRGINAIISAIAAVFMTIVGVITTVIVTIFEVILSILCCRCFGSGRRTGTYSRRRRGGRSLAAGGGTGPGAGTGSVGM</sequence>
<feature type="compositionally biased region" description="Pro residues" evidence="1">
    <location>
        <begin position="20"/>
        <end position="29"/>
    </location>
</feature>
<feature type="region of interest" description="Disordered" evidence="1">
    <location>
        <begin position="15"/>
        <end position="35"/>
    </location>
</feature>
<feature type="compositionally biased region" description="Basic and acidic residues" evidence="1">
    <location>
        <begin position="542"/>
        <end position="551"/>
    </location>
</feature>
<comment type="caution">
    <text evidence="3">The sequence shown here is derived from an EMBL/GenBank/DDBJ whole genome shotgun (WGS) entry which is preliminary data.</text>
</comment>
<feature type="compositionally biased region" description="Polar residues" evidence="1">
    <location>
        <begin position="509"/>
        <end position="520"/>
    </location>
</feature>
<reference evidence="3 4" key="1">
    <citation type="journal article" date="2024" name="J Genomics">
        <title>Draft genome sequencing and assembly of Favolaschia claudopus CIRM-BRFM 2984 isolated from oak limbs.</title>
        <authorList>
            <person name="Navarro D."/>
            <person name="Drula E."/>
            <person name="Chaduli D."/>
            <person name="Cazenave R."/>
            <person name="Ahrendt S."/>
            <person name="Wang J."/>
            <person name="Lipzen A."/>
            <person name="Daum C."/>
            <person name="Barry K."/>
            <person name="Grigoriev I.V."/>
            <person name="Favel A."/>
            <person name="Rosso M.N."/>
            <person name="Martin F."/>
        </authorList>
    </citation>
    <scope>NUCLEOTIDE SEQUENCE [LARGE SCALE GENOMIC DNA]</scope>
    <source>
        <strain evidence="3 4">CIRM-BRFM 2984</strain>
    </source>
</reference>
<feature type="compositionally biased region" description="Basic and acidic residues" evidence="1">
    <location>
        <begin position="620"/>
        <end position="642"/>
    </location>
</feature>
<feature type="region of interest" description="Disordered" evidence="1">
    <location>
        <begin position="302"/>
        <end position="326"/>
    </location>
</feature>
<keyword evidence="4" id="KW-1185">Reference proteome</keyword>
<evidence type="ECO:0000313" key="3">
    <source>
        <dbReference type="EMBL" id="KAK7042354.1"/>
    </source>
</evidence>
<dbReference type="AlphaFoldDB" id="A0AAW0CTQ9"/>
<feature type="region of interest" description="Disordered" evidence="1">
    <location>
        <begin position="394"/>
        <end position="413"/>
    </location>
</feature>
<protein>
    <submittedName>
        <fullName evidence="3">Uncharacterized protein</fullName>
    </submittedName>
</protein>
<name>A0AAW0CTQ9_9AGAR</name>
<feature type="compositionally biased region" description="Gly residues" evidence="1">
    <location>
        <begin position="858"/>
        <end position="873"/>
    </location>
</feature>
<feature type="compositionally biased region" description="Low complexity" evidence="1">
    <location>
        <begin position="307"/>
        <end position="321"/>
    </location>
</feature>
<keyword evidence="2" id="KW-0472">Membrane</keyword>
<keyword evidence="2" id="KW-0812">Transmembrane</keyword>
<evidence type="ECO:0000256" key="1">
    <source>
        <dbReference type="SAM" id="MobiDB-lite"/>
    </source>
</evidence>
<feature type="region of interest" description="Disordered" evidence="1">
    <location>
        <begin position="486"/>
        <end position="551"/>
    </location>
</feature>
<dbReference type="Proteomes" id="UP001362999">
    <property type="component" value="Unassembled WGS sequence"/>
</dbReference>
<dbReference type="EMBL" id="JAWWNJ010000013">
    <property type="protein sequence ID" value="KAK7042354.1"/>
    <property type="molecule type" value="Genomic_DNA"/>
</dbReference>
<gene>
    <name evidence="3" type="ORF">R3P38DRAFT_3260375</name>
</gene>
<proteinExistence type="predicted"/>
<feature type="region of interest" description="Disordered" evidence="1">
    <location>
        <begin position="239"/>
        <end position="260"/>
    </location>
</feature>
<evidence type="ECO:0000256" key="2">
    <source>
        <dbReference type="SAM" id="Phobius"/>
    </source>
</evidence>
<evidence type="ECO:0000313" key="4">
    <source>
        <dbReference type="Proteomes" id="UP001362999"/>
    </source>
</evidence>
<keyword evidence="2" id="KW-1133">Transmembrane helix</keyword>
<feature type="region of interest" description="Disordered" evidence="1">
    <location>
        <begin position="616"/>
        <end position="655"/>
    </location>
</feature>
<feature type="region of interest" description="Disordered" evidence="1">
    <location>
        <begin position="843"/>
        <end position="873"/>
    </location>
</feature>
<feature type="transmembrane region" description="Helical" evidence="2">
    <location>
        <begin position="801"/>
        <end position="832"/>
    </location>
</feature>